<organism evidence="2 3">
    <name type="scientific">Macaca fascicularis</name>
    <name type="common">Crab-eating macaque</name>
    <name type="synonym">Cynomolgus monkey</name>
    <dbReference type="NCBI Taxonomy" id="9541"/>
    <lineage>
        <taxon>Eukaryota</taxon>
        <taxon>Metazoa</taxon>
        <taxon>Chordata</taxon>
        <taxon>Craniata</taxon>
        <taxon>Vertebrata</taxon>
        <taxon>Euteleostomi</taxon>
        <taxon>Mammalia</taxon>
        <taxon>Eutheria</taxon>
        <taxon>Euarchontoglires</taxon>
        <taxon>Primates</taxon>
        <taxon>Haplorrhini</taxon>
        <taxon>Catarrhini</taxon>
        <taxon>Cercopithecidae</taxon>
        <taxon>Cercopithecinae</taxon>
        <taxon>Macaca</taxon>
    </lineage>
</organism>
<dbReference type="Ensembl" id="ENSMFAT00000096223.1">
    <property type="protein sequence ID" value="ENSMFAP00000050601.1"/>
    <property type="gene ID" value="ENSMFAG00000062584.1"/>
</dbReference>
<sequence>CLRLCRLSMNSQRVSVGRVQLCYIGIFVPCACGCPIVSAPLLKSYFSSI</sequence>
<name>A0A7N9CI97_MACFA</name>
<evidence type="ECO:0000313" key="2">
    <source>
        <dbReference type="Ensembl" id="ENSMFAP00000050601.1"/>
    </source>
</evidence>
<feature type="transmembrane region" description="Helical" evidence="1">
    <location>
        <begin position="21"/>
        <end position="42"/>
    </location>
</feature>
<accession>A0A7N9CI97</accession>
<keyword evidence="1" id="KW-0472">Membrane</keyword>
<dbReference type="AlphaFoldDB" id="A0A7N9CI97"/>
<reference evidence="2 3" key="1">
    <citation type="submission" date="2013-03" db="EMBL/GenBank/DDBJ databases">
        <authorList>
            <person name="Warren W."/>
            <person name="Wilson R.K."/>
        </authorList>
    </citation>
    <scope>NUCLEOTIDE SEQUENCE</scope>
</reference>
<proteinExistence type="predicted"/>
<protein>
    <submittedName>
        <fullName evidence="2">Uncharacterized protein</fullName>
    </submittedName>
</protein>
<keyword evidence="1" id="KW-0812">Transmembrane</keyword>
<keyword evidence="1" id="KW-1133">Transmembrane helix</keyword>
<reference evidence="2" key="2">
    <citation type="submission" date="2025-08" db="UniProtKB">
        <authorList>
            <consortium name="Ensembl"/>
        </authorList>
    </citation>
    <scope>IDENTIFICATION</scope>
</reference>
<evidence type="ECO:0000256" key="1">
    <source>
        <dbReference type="SAM" id="Phobius"/>
    </source>
</evidence>
<evidence type="ECO:0000313" key="3">
    <source>
        <dbReference type="Proteomes" id="UP000233100"/>
    </source>
</evidence>
<dbReference type="Proteomes" id="UP000233100">
    <property type="component" value="Chromosome 7"/>
</dbReference>
<reference evidence="2" key="3">
    <citation type="submission" date="2025-09" db="UniProtKB">
        <authorList>
            <consortium name="Ensembl"/>
        </authorList>
    </citation>
    <scope>IDENTIFICATION</scope>
</reference>
<keyword evidence="3" id="KW-1185">Reference proteome</keyword>